<accession>A0A8H3I592</accession>
<comment type="function">
    <text evidence="7">Required for the first step of diphthamide biosynthesis, a post-translational modification of histidine which occurs in elongation factor 2. DPH1 and DPH2 transfer a 3-amino-3-carboxypropyl (ACP) group from S-adenosyl-L-methionine (SAM) to a histidine residue, the reaction is assisted by a reduction system comprising DPH3 and a NADH-dependent reductase. Facilitates the reduction of the catalytic iron-sulfur cluster found in the DPH1 subunit.</text>
</comment>
<evidence type="ECO:0000256" key="8">
    <source>
        <dbReference type="SAM" id="MobiDB-lite"/>
    </source>
</evidence>
<proteinExistence type="inferred from homology"/>
<dbReference type="UniPathway" id="UPA00559"/>
<keyword evidence="4 7" id="KW-0479">Metal-binding</keyword>
<dbReference type="Pfam" id="PF01866">
    <property type="entry name" value="Diphthamide_syn"/>
    <property type="match status" value="1"/>
</dbReference>
<dbReference type="AlphaFoldDB" id="A0A8H3I592"/>
<dbReference type="Proteomes" id="UP000664534">
    <property type="component" value="Unassembled WGS sequence"/>
</dbReference>
<dbReference type="InterPro" id="IPR010014">
    <property type="entry name" value="DHP2"/>
</dbReference>
<dbReference type="GO" id="GO:0090560">
    <property type="term" value="F:2-(3-amino-3-carboxypropyl)histidine synthase activity"/>
    <property type="evidence" value="ECO:0007669"/>
    <property type="project" value="InterPro"/>
</dbReference>
<protein>
    <recommendedName>
        <fullName evidence="7">2-(3-amino-3-carboxypropyl)histidine synthase subunit 2</fullName>
    </recommendedName>
</protein>
<name>A0A8H3I592_9LECA</name>
<dbReference type="InterPro" id="IPR042263">
    <property type="entry name" value="DPH1/DPH2_1"/>
</dbReference>
<dbReference type="EMBL" id="CAJPDT010000015">
    <property type="protein sequence ID" value="CAF9915427.1"/>
    <property type="molecule type" value="Genomic_DNA"/>
</dbReference>
<organism evidence="9 10">
    <name type="scientific">Imshaugia aleurites</name>
    <dbReference type="NCBI Taxonomy" id="172621"/>
    <lineage>
        <taxon>Eukaryota</taxon>
        <taxon>Fungi</taxon>
        <taxon>Dikarya</taxon>
        <taxon>Ascomycota</taxon>
        <taxon>Pezizomycotina</taxon>
        <taxon>Lecanoromycetes</taxon>
        <taxon>OSLEUM clade</taxon>
        <taxon>Lecanoromycetidae</taxon>
        <taxon>Lecanorales</taxon>
        <taxon>Lecanorineae</taxon>
        <taxon>Parmeliaceae</taxon>
        <taxon>Imshaugia</taxon>
    </lineage>
</organism>
<keyword evidence="5 7" id="KW-0408">Iron</keyword>
<feature type="region of interest" description="Disordered" evidence="8">
    <location>
        <begin position="425"/>
        <end position="460"/>
    </location>
</feature>
<evidence type="ECO:0000256" key="4">
    <source>
        <dbReference type="ARBA" id="ARBA00022723"/>
    </source>
</evidence>
<comment type="caution">
    <text evidence="9">The sequence shown here is derived from an EMBL/GenBank/DDBJ whole genome shotgun (WGS) entry which is preliminary data.</text>
</comment>
<dbReference type="SFLD" id="SFLDG01121">
    <property type="entry name" value="Diphthamide_biosynthesis"/>
    <property type="match status" value="1"/>
</dbReference>
<dbReference type="OrthoDB" id="449241at2759"/>
<dbReference type="Gene3D" id="3.40.50.11840">
    <property type="entry name" value="Diphthamide synthesis DPH1/DPH2 domain 1"/>
    <property type="match status" value="1"/>
</dbReference>
<dbReference type="PANTHER" id="PTHR10762:SF2">
    <property type="entry name" value="2-(3-AMINO-3-CARBOXYPROPYL)HISTIDINE SYNTHASE SUBUNIT 2"/>
    <property type="match status" value="1"/>
</dbReference>
<evidence type="ECO:0000256" key="5">
    <source>
        <dbReference type="ARBA" id="ARBA00023004"/>
    </source>
</evidence>
<comment type="cofactor">
    <cofactor evidence="1">
        <name>[4Fe-4S] cluster</name>
        <dbReference type="ChEBI" id="CHEBI:49883"/>
    </cofactor>
</comment>
<keyword evidence="10" id="KW-1185">Reference proteome</keyword>
<dbReference type="GO" id="GO:0005737">
    <property type="term" value="C:cytoplasm"/>
    <property type="evidence" value="ECO:0007669"/>
    <property type="project" value="UniProtKB-SubCell"/>
</dbReference>
<dbReference type="GO" id="GO:0046872">
    <property type="term" value="F:metal ion binding"/>
    <property type="evidence" value="ECO:0007669"/>
    <property type="project" value="UniProtKB-KW"/>
</dbReference>
<dbReference type="GO" id="GO:0051536">
    <property type="term" value="F:iron-sulfur cluster binding"/>
    <property type="evidence" value="ECO:0007669"/>
    <property type="project" value="UniProtKB-KW"/>
</dbReference>
<keyword evidence="6 7" id="KW-0411">Iron-sulfur</keyword>
<keyword evidence="7" id="KW-0963">Cytoplasm</keyword>
<comment type="pathway">
    <text evidence="2 7">Protein modification; peptidyl-diphthamide biosynthesis.</text>
</comment>
<comment type="subcellular location">
    <subcellularLocation>
        <location evidence="7">Cytoplasm</location>
    </subcellularLocation>
</comment>
<dbReference type="InterPro" id="IPR016435">
    <property type="entry name" value="DPH1/DPH2"/>
</dbReference>
<gene>
    <name evidence="9" type="primary">DPH2</name>
    <name evidence="9" type="ORF">IMSHALPRED_002602</name>
</gene>
<dbReference type="FunFam" id="3.40.50.11860:FF:000001">
    <property type="entry name" value="2-(3-amino-3-carboxypropyl)histidine synthase subunit 2"/>
    <property type="match status" value="1"/>
</dbReference>
<evidence type="ECO:0000313" key="9">
    <source>
        <dbReference type="EMBL" id="CAF9915427.1"/>
    </source>
</evidence>
<sequence>MTTLKTPPVLSTPANHIFEGQPAVSASDSSSKLLDEQLYVTYEIERTIDEIRKERYSRVALQFPDTMLPDAPRVFEALSEGLDPTLSPDRRRARPTNSDQDLNGVEELSMTSKKLHAVRFYILADTSYGACCVDEIAAQHINADAVVHYGRACLSPTARIPVIHIFTVQQFQDQSSLIRDFEEFYVDPQAKVILMADVTYQDHLGKITAILQSHGYTNLYMTDIMHDPSSPLPNRTVPDEVKADPAKLKTWQLFHISDPPESLLLTLASRLASIRIYPASTTDGERYRKPFLASTSRALNRRYALLTSVSTASVFGILVNTLSVRDYLHIVEHVKYQIQAAGKKSYTFVVGKVNAAKVANFSEIGAWIVIGCWESSLIDSKDFWKPVLTPFELELALKADSERVWTGEWSSDFQSILQVSQSGDSAEWRNGHKTGGIVDGKEDRELDSEEESAPPDYDLRTGRYVSHARPMRKPYLSASGSKNLPSNFLARRTSGDLAVVGGEASPGAEYLKSKRVWKGLGSDFEIAYEDEGAIIEQGRSGIARGYTHDQEGPRI</sequence>
<comment type="similarity">
    <text evidence="3 7">Belongs to the DPH1/DPH2 family. DPH2 subfamily.</text>
</comment>
<evidence type="ECO:0000256" key="1">
    <source>
        <dbReference type="ARBA" id="ARBA00001966"/>
    </source>
</evidence>
<dbReference type="SFLD" id="SFLDS00032">
    <property type="entry name" value="Radical_SAM_3-amino-3-carboxyp"/>
    <property type="match status" value="1"/>
</dbReference>
<evidence type="ECO:0000313" key="10">
    <source>
        <dbReference type="Proteomes" id="UP000664534"/>
    </source>
</evidence>
<dbReference type="PANTHER" id="PTHR10762">
    <property type="entry name" value="DIPHTHAMIDE BIOSYNTHESIS PROTEIN"/>
    <property type="match status" value="1"/>
</dbReference>
<dbReference type="Gene3D" id="3.40.50.11860">
    <property type="entry name" value="Diphthamide synthesis DPH1/DPH2 domain 3"/>
    <property type="match status" value="1"/>
</dbReference>
<feature type="region of interest" description="Disordered" evidence="8">
    <location>
        <begin position="80"/>
        <end position="102"/>
    </location>
</feature>
<evidence type="ECO:0000256" key="3">
    <source>
        <dbReference type="ARBA" id="ARBA00006179"/>
    </source>
</evidence>
<dbReference type="SFLD" id="SFLDF00408">
    <property type="entry name" value="Diphthamide_biosynthesis_famil"/>
    <property type="match status" value="1"/>
</dbReference>
<dbReference type="NCBIfam" id="TIGR00272">
    <property type="entry name" value="DPH2"/>
    <property type="match status" value="1"/>
</dbReference>
<evidence type="ECO:0000256" key="7">
    <source>
        <dbReference type="RuleBase" id="RU364133"/>
    </source>
</evidence>
<dbReference type="GO" id="GO:0017183">
    <property type="term" value="P:protein histidyl modification to diphthamide"/>
    <property type="evidence" value="ECO:0007669"/>
    <property type="project" value="UniProtKB-UniPathway"/>
</dbReference>
<reference evidence="9" key="1">
    <citation type="submission" date="2021-03" db="EMBL/GenBank/DDBJ databases">
        <authorList>
            <person name="Tagirdzhanova G."/>
        </authorList>
    </citation>
    <scope>NUCLEOTIDE SEQUENCE</scope>
</reference>
<evidence type="ECO:0000256" key="2">
    <source>
        <dbReference type="ARBA" id="ARBA00005156"/>
    </source>
</evidence>
<evidence type="ECO:0000256" key="6">
    <source>
        <dbReference type="ARBA" id="ARBA00023014"/>
    </source>
</evidence>
<dbReference type="InterPro" id="IPR042265">
    <property type="entry name" value="DPH1/DPH2_3"/>
</dbReference>
<dbReference type="NCBIfam" id="TIGR00322">
    <property type="entry name" value="diphth2_R"/>
    <property type="match status" value="1"/>
</dbReference>